<organism evidence="6 7">
    <name type="scientific">Rugosimonospora africana</name>
    <dbReference type="NCBI Taxonomy" id="556532"/>
    <lineage>
        <taxon>Bacteria</taxon>
        <taxon>Bacillati</taxon>
        <taxon>Actinomycetota</taxon>
        <taxon>Actinomycetes</taxon>
        <taxon>Micromonosporales</taxon>
        <taxon>Micromonosporaceae</taxon>
        <taxon>Rugosimonospora</taxon>
    </lineage>
</organism>
<comment type="caution">
    <text evidence="6">The sequence shown here is derived from an EMBL/GenBank/DDBJ whole genome shotgun (WGS) entry which is preliminary data.</text>
</comment>
<evidence type="ECO:0000256" key="1">
    <source>
        <dbReference type="ARBA" id="ARBA00004141"/>
    </source>
</evidence>
<dbReference type="Proteomes" id="UP000642748">
    <property type="component" value="Unassembled WGS sequence"/>
</dbReference>
<dbReference type="EMBL" id="BONZ01000071">
    <property type="protein sequence ID" value="GIH18759.1"/>
    <property type="molecule type" value="Genomic_DNA"/>
</dbReference>
<feature type="transmembrane region" description="Helical" evidence="5">
    <location>
        <begin position="97"/>
        <end position="117"/>
    </location>
</feature>
<evidence type="ECO:0000313" key="6">
    <source>
        <dbReference type="EMBL" id="GIH18759.1"/>
    </source>
</evidence>
<gene>
    <name evidence="6" type="ORF">Raf01_69310</name>
</gene>
<protein>
    <submittedName>
        <fullName evidence="6">Membrane protein</fullName>
    </submittedName>
</protein>
<keyword evidence="7" id="KW-1185">Reference proteome</keyword>
<keyword evidence="2 5" id="KW-0812">Transmembrane</keyword>
<dbReference type="GO" id="GO:0016020">
    <property type="term" value="C:membrane"/>
    <property type="evidence" value="ECO:0007669"/>
    <property type="project" value="UniProtKB-SubCell"/>
</dbReference>
<dbReference type="Pfam" id="PF13564">
    <property type="entry name" value="DoxX_2"/>
    <property type="match status" value="1"/>
</dbReference>
<sequence length="118" mass="12249">MNMSTAAIVVTVVAAVWVGFSAVSVFARAQWVVKPLADYGVPRSWWPWLGTAKAAGSVGLLVGLAVPVIGVLAAIGLVLYFTGAVITVVRARSYSHIPFPLMYVAPVIGALALGLAAR</sequence>
<evidence type="ECO:0000256" key="5">
    <source>
        <dbReference type="SAM" id="Phobius"/>
    </source>
</evidence>
<comment type="subcellular location">
    <subcellularLocation>
        <location evidence="1">Membrane</location>
        <topology evidence="1">Multi-pass membrane protein</topology>
    </subcellularLocation>
</comment>
<reference evidence="6" key="1">
    <citation type="submission" date="2021-01" db="EMBL/GenBank/DDBJ databases">
        <title>Whole genome shotgun sequence of Rugosimonospora africana NBRC 104875.</title>
        <authorList>
            <person name="Komaki H."/>
            <person name="Tamura T."/>
        </authorList>
    </citation>
    <scope>NUCLEOTIDE SEQUENCE</scope>
    <source>
        <strain evidence="6">NBRC 104875</strain>
    </source>
</reference>
<dbReference type="InterPro" id="IPR032808">
    <property type="entry name" value="DoxX"/>
</dbReference>
<keyword evidence="3 5" id="KW-1133">Transmembrane helix</keyword>
<evidence type="ECO:0000256" key="3">
    <source>
        <dbReference type="ARBA" id="ARBA00022989"/>
    </source>
</evidence>
<dbReference type="AlphaFoldDB" id="A0A8J3VU93"/>
<name>A0A8J3VU93_9ACTN</name>
<accession>A0A8J3VU93</accession>
<evidence type="ECO:0000256" key="2">
    <source>
        <dbReference type="ARBA" id="ARBA00022692"/>
    </source>
</evidence>
<evidence type="ECO:0000313" key="7">
    <source>
        <dbReference type="Proteomes" id="UP000642748"/>
    </source>
</evidence>
<proteinExistence type="predicted"/>
<evidence type="ECO:0000256" key="4">
    <source>
        <dbReference type="ARBA" id="ARBA00023136"/>
    </source>
</evidence>
<keyword evidence="4 5" id="KW-0472">Membrane</keyword>